<sequence>MGASPELLLLTFIFIATATATFGFAGTSNKLHTEEVRALKQIGRQLGKRDWNFEEDPCSGKGNWIVKEAIKGHESNLTCHCSSSSCHVVSIQLKAQNLTGIIPPDFSKLRYLKLLDLSRNCLTGSIPPQWAAMKLEEL</sequence>
<name>A0ACC0ZGG5_9ROSI</name>
<dbReference type="Proteomes" id="UP001163603">
    <property type="component" value="Chromosome 1"/>
</dbReference>
<organism evidence="1 2">
    <name type="scientific">Pistacia integerrima</name>
    <dbReference type="NCBI Taxonomy" id="434235"/>
    <lineage>
        <taxon>Eukaryota</taxon>
        <taxon>Viridiplantae</taxon>
        <taxon>Streptophyta</taxon>
        <taxon>Embryophyta</taxon>
        <taxon>Tracheophyta</taxon>
        <taxon>Spermatophyta</taxon>
        <taxon>Magnoliopsida</taxon>
        <taxon>eudicotyledons</taxon>
        <taxon>Gunneridae</taxon>
        <taxon>Pentapetalae</taxon>
        <taxon>rosids</taxon>
        <taxon>malvids</taxon>
        <taxon>Sapindales</taxon>
        <taxon>Anacardiaceae</taxon>
        <taxon>Pistacia</taxon>
    </lineage>
</organism>
<accession>A0ACC0ZGG5</accession>
<protein>
    <submittedName>
        <fullName evidence="1">Uncharacterized protein</fullName>
    </submittedName>
</protein>
<evidence type="ECO:0000313" key="2">
    <source>
        <dbReference type="Proteomes" id="UP001163603"/>
    </source>
</evidence>
<dbReference type="EMBL" id="CM047736">
    <property type="protein sequence ID" value="KAJ0051908.1"/>
    <property type="molecule type" value="Genomic_DNA"/>
</dbReference>
<proteinExistence type="predicted"/>
<reference evidence="2" key="1">
    <citation type="journal article" date="2023" name="G3 (Bethesda)">
        <title>Genome assembly and association tests identify interacting loci associated with vigor, precocity, and sex in interspecific pistachio rootstocks.</title>
        <authorList>
            <person name="Palmer W."/>
            <person name="Jacygrad E."/>
            <person name="Sagayaradj S."/>
            <person name="Cavanaugh K."/>
            <person name="Han R."/>
            <person name="Bertier L."/>
            <person name="Beede B."/>
            <person name="Kafkas S."/>
            <person name="Golino D."/>
            <person name="Preece J."/>
            <person name="Michelmore R."/>
        </authorList>
    </citation>
    <scope>NUCLEOTIDE SEQUENCE [LARGE SCALE GENOMIC DNA]</scope>
</reference>
<evidence type="ECO:0000313" key="1">
    <source>
        <dbReference type="EMBL" id="KAJ0051908.1"/>
    </source>
</evidence>
<comment type="caution">
    <text evidence="1">The sequence shown here is derived from an EMBL/GenBank/DDBJ whole genome shotgun (WGS) entry which is preliminary data.</text>
</comment>
<gene>
    <name evidence="1" type="ORF">Pint_02619</name>
</gene>
<keyword evidence="2" id="KW-1185">Reference proteome</keyword>